<evidence type="ECO:0000313" key="2">
    <source>
        <dbReference type="EMBL" id="KAL0297617.1"/>
    </source>
</evidence>
<protein>
    <recommendedName>
        <fullName evidence="1">Plant disease resistance WDH domain-containing protein</fullName>
    </recommendedName>
</protein>
<dbReference type="Pfam" id="PF25895">
    <property type="entry name" value="WHD_plant_disease"/>
    <property type="match status" value="1"/>
</dbReference>
<gene>
    <name evidence="2" type="ORF">Sradi_6813800</name>
</gene>
<dbReference type="GO" id="GO:0000725">
    <property type="term" value="P:recombinational repair"/>
    <property type="evidence" value="ECO:0007669"/>
    <property type="project" value="TreeGrafter"/>
</dbReference>
<feature type="domain" description="Plant disease resistance WDH" evidence="1">
    <location>
        <begin position="177"/>
        <end position="286"/>
    </location>
</feature>
<comment type="caution">
    <text evidence="2">The sequence shown here is derived from an EMBL/GenBank/DDBJ whole genome shotgun (WGS) entry which is preliminary data.</text>
</comment>
<sequence>MDWRRKQIHPAKLPKLVVVFRDRRWVESSAEKGRTKSFEEQEEAAIARVRKELMRNIPFLVIIDNLESEKDWWDHKLVMDLLPRLGVEAISLMQGSVKDLSITEIDALRAIEEKLGRLPLGLAIVGAILSELPINPSRLLDTINRMPSRDVTWSGRENHLLRRNNFLLQLFEVCFSIFDHADGPRSLATRMVLASGWFAPAPIPIPILALAAHKIPEKHQHRVMERIMYSLTCGFTSSYARRSEAEASSLLLRFNMARSCTKDGLIQFNHIVKLYARKRGITGLAQSMVQAVISRGSISHHSDHIWAACFLLLGFGKDPIVVELKVSELLFLVKEVILPSPYGHLSPSPVALLLWSCFGCELALARATVLEVRAKLMARGGQYDIGDDLIRKAIFIRTSICGEDHPDTVTARETLSKLTRLIASVQTHTSP</sequence>
<dbReference type="PANTHER" id="PTHR32472">
    <property type="entry name" value="DNA REPAIR PROTEIN RADA"/>
    <property type="match status" value="1"/>
</dbReference>
<reference evidence="2" key="2">
    <citation type="journal article" date="2024" name="Plant">
        <title>Genomic evolution and insights into agronomic trait innovations of Sesamum species.</title>
        <authorList>
            <person name="Miao H."/>
            <person name="Wang L."/>
            <person name="Qu L."/>
            <person name="Liu H."/>
            <person name="Sun Y."/>
            <person name="Le M."/>
            <person name="Wang Q."/>
            <person name="Wei S."/>
            <person name="Zheng Y."/>
            <person name="Lin W."/>
            <person name="Duan Y."/>
            <person name="Cao H."/>
            <person name="Xiong S."/>
            <person name="Wang X."/>
            <person name="Wei L."/>
            <person name="Li C."/>
            <person name="Ma Q."/>
            <person name="Ju M."/>
            <person name="Zhao R."/>
            <person name="Li G."/>
            <person name="Mu C."/>
            <person name="Tian Q."/>
            <person name="Mei H."/>
            <person name="Zhang T."/>
            <person name="Gao T."/>
            <person name="Zhang H."/>
        </authorList>
    </citation>
    <scope>NUCLEOTIDE SEQUENCE</scope>
    <source>
        <strain evidence="2">G02</strain>
    </source>
</reference>
<proteinExistence type="predicted"/>
<dbReference type="EMBL" id="JACGWJ010000032">
    <property type="protein sequence ID" value="KAL0297617.1"/>
    <property type="molecule type" value="Genomic_DNA"/>
</dbReference>
<dbReference type="AlphaFoldDB" id="A0AAW2JSJ0"/>
<dbReference type="PANTHER" id="PTHR32472:SF11">
    <property type="entry name" value="DISEASE RESISTANCE PROTEIN (TIR-NBS CLASS)"/>
    <property type="match status" value="1"/>
</dbReference>
<name>A0AAW2JSJ0_SESRA</name>
<accession>A0AAW2JSJ0</accession>
<dbReference type="InterPro" id="IPR058874">
    <property type="entry name" value="WHD_plant"/>
</dbReference>
<organism evidence="2">
    <name type="scientific">Sesamum radiatum</name>
    <name type="common">Black benniseed</name>
    <dbReference type="NCBI Taxonomy" id="300843"/>
    <lineage>
        <taxon>Eukaryota</taxon>
        <taxon>Viridiplantae</taxon>
        <taxon>Streptophyta</taxon>
        <taxon>Embryophyta</taxon>
        <taxon>Tracheophyta</taxon>
        <taxon>Spermatophyta</taxon>
        <taxon>Magnoliopsida</taxon>
        <taxon>eudicotyledons</taxon>
        <taxon>Gunneridae</taxon>
        <taxon>Pentapetalae</taxon>
        <taxon>asterids</taxon>
        <taxon>lamiids</taxon>
        <taxon>Lamiales</taxon>
        <taxon>Pedaliaceae</taxon>
        <taxon>Sesamum</taxon>
    </lineage>
</organism>
<reference evidence="2" key="1">
    <citation type="submission" date="2020-06" db="EMBL/GenBank/DDBJ databases">
        <authorList>
            <person name="Li T."/>
            <person name="Hu X."/>
            <person name="Zhang T."/>
            <person name="Song X."/>
            <person name="Zhang H."/>
            <person name="Dai N."/>
            <person name="Sheng W."/>
            <person name="Hou X."/>
            <person name="Wei L."/>
        </authorList>
    </citation>
    <scope>NUCLEOTIDE SEQUENCE</scope>
    <source>
        <strain evidence="2">G02</strain>
        <tissue evidence="2">Leaf</tissue>
    </source>
</reference>
<evidence type="ECO:0000259" key="1">
    <source>
        <dbReference type="Pfam" id="PF25895"/>
    </source>
</evidence>